<gene>
    <name evidence="2" type="ORF">BT62DRAFT_918019</name>
</gene>
<evidence type="ECO:0000313" key="2">
    <source>
        <dbReference type="EMBL" id="KAG7448369.1"/>
    </source>
</evidence>
<dbReference type="RefSeq" id="XP_043041869.1">
    <property type="nucleotide sequence ID" value="XM_043184069.1"/>
</dbReference>
<dbReference type="GeneID" id="66106366"/>
<sequence length="148" mass="17107">MSSSIGEMLSSKLSEWNGIRDAARHAETNFITKTDNILSWDRDLSSHSRDLRATSSSSSQADPDTYNLLDNNSLDEGDEGKIDNEEKDLLSEWESVFMKHPTEEELARRAQEKCQEKFLWLYYEGAASLWMDNTWLVLSMRLRYTTTN</sequence>
<name>A0A9P8AUD3_9AGAR</name>
<dbReference type="Proteomes" id="UP000812287">
    <property type="component" value="Unassembled WGS sequence"/>
</dbReference>
<feature type="region of interest" description="Disordered" evidence="1">
    <location>
        <begin position="51"/>
        <end position="83"/>
    </location>
</feature>
<evidence type="ECO:0000313" key="3">
    <source>
        <dbReference type="Proteomes" id="UP000812287"/>
    </source>
</evidence>
<reference evidence="2" key="1">
    <citation type="submission" date="2020-11" db="EMBL/GenBank/DDBJ databases">
        <title>Adaptations for nitrogen fixation in a non-lichenized fungal sporocarp promotes dispersal by wood-feeding termites.</title>
        <authorList>
            <consortium name="DOE Joint Genome Institute"/>
            <person name="Koch R.A."/>
            <person name="Yoon G."/>
            <person name="Arayal U."/>
            <person name="Lail K."/>
            <person name="Amirebrahimi M."/>
            <person name="Labutti K."/>
            <person name="Lipzen A."/>
            <person name="Riley R."/>
            <person name="Barry K."/>
            <person name="Henrissat B."/>
            <person name="Grigoriev I.V."/>
            <person name="Herr J.R."/>
            <person name="Aime M.C."/>
        </authorList>
    </citation>
    <scope>NUCLEOTIDE SEQUENCE</scope>
    <source>
        <strain evidence="2">MCA 3950</strain>
    </source>
</reference>
<evidence type="ECO:0000256" key="1">
    <source>
        <dbReference type="SAM" id="MobiDB-lite"/>
    </source>
</evidence>
<organism evidence="2 3">
    <name type="scientific">Guyanagaster necrorhizus</name>
    <dbReference type="NCBI Taxonomy" id="856835"/>
    <lineage>
        <taxon>Eukaryota</taxon>
        <taxon>Fungi</taxon>
        <taxon>Dikarya</taxon>
        <taxon>Basidiomycota</taxon>
        <taxon>Agaricomycotina</taxon>
        <taxon>Agaricomycetes</taxon>
        <taxon>Agaricomycetidae</taxon>
        <taxon>Agaricales</taxon>
        <taxon>Marasmiineae</taxon>
        <taxon>Physalacriaceae</taxon>
        <taxon>Guyanagaster</taxon>
    </lineage>
</organism>
<comment type="caution">
    <text evidence="2">The sequence shown here is derived from an EMBL/GenBank/DDBJ whole genome shotgun (WGS) entry which is preliminary data.</text>
</comment>
<protein>
    <submittedName>
        <fullName evidence="2">Uncharacterized protein</fullName>
    </submittedName>
</protein>
<accession>A0A9P8AUD3</accession>
<dbReference type="EMBL" id="MU250529">
    <property type="protein sequence ID" value="KAG7448369.1"/>
    <property type="molecule type" value="Genomic_DNA"/>
</dbReference>
<proteinExistence type="predicted"/>
<keyword evidence="3" id="KW-1185">Reference proteome</keyword>
<dbReference type="AlphaFoldDB" id="A0A9P8AUD3"/>